<feature type="compositionally biased region" description="Low complexity" evidence="1">
    <location>
        <begin position="444"/>
        <end position="455"/>
    </location>
</feature>
<feature type="region of interest" description="Disordered" evidence="1">
    <location>
        <begin position="109"/>
        <end position="140"/>
    </location>
</feature>
<feature type="region of interest" description="Disordered" evidence="1">
    <location>
        <begin position="748"/>
        <end position="772"/>
    </location>
</feature>
<dbReference type="Proteomes" id="UP000059188">
    <property type="component" value="Unassembled WGS sequence"/>
</dbReference>
<dbReference type="OrthoDB" id="3168838at2759"/>
<sequence length="772" mass="85356">MQLFSRFLSLRRRGHTTKSKSRQSSGSSFEYGQPSVDRLSGDFDPYQYRSQAADHSDFDLTRSAGIPIRVTTPRSFPLPNHPIDHVPRRDQNELASPCLVKIHRKKLLQRTEFPHADPPRSPRKVSRLDHPRSERGHQRRIKSIHRIESAYSDSSQDLTFESSHLDHLRRDPSVLSLVSIMDSQGFISSTAFTNGNKSPNTLTEPCAPIYRPLFSKSTPELSVCTESDISSRGHVYNSPSPRVNTISETLSARPRSEYLLPSFPQNNLPLPTRCATPESHSFSSLQVEPGSFSLMGGPTEKSTLSTHTSFARASDAFRFLEDRHMMHLPPTSTVPSRRGHSANDAVAESSLISRQIPTSRGSRIPIVHETEGQTLSSTSDTYNISPNPESVCFPLTGARNANPNAPPISHISHSRVISPLASPPPVLTRIQPYSSSFSRSRFGTDQTDSTSEETTALSPSRSLWESSRYSPSSAEMSPRTPKTAELIQGLPEYNAARVPAIIVSSHSHGSAYDYYKDKKLTSGSPADRDTGFADKEMIRVTRSLHSTSGTLDMRKYNCHVPTHSVYMQSPTRNDQHTRVIRMTPRTPIEEGRAGTGISFNFNSGNDIVDSDSVGDRLNNDQQEITPGRPTVVLVLSGRQLDRGETPASASAPASVKPELECEHSGPLFALGLDPHFQQEPASQSAISCTDSFHTAQEDFMIGDHVSRTNEFGVRARCTRHGNDQSRQIAQNGPPRLHLDLSRSPLVMTRSPATPVSSSWSQDRSHHGTQYTI</sequence>
<feature type="region of interest" description="Disordered" evidence="1">
    <location>
        <begin position="436"/>
        <end position="480"/>
    </location>
</feature>
<name>A0A0B7FUM7_THACB</name>
<reference evidence="2 3" key="1">
    <citation type="submission" date="2014-11" db="EMBL/GenBank/DDBJ databases">
        <authorList>
            <person name="Wibberg Daniel"/>
        </authorList>
    </citation>
    <scope>NUCLEOTIDE SEQUENCE [LARGE SCALE GENOMIC DNA]</scope>
    <source>
        <strain evidence="2">Rhizoctonia solani AG1-IB 7/3/14</strain>
    </source>
</reference>
<feature type="compositionally biased region" description="Polar residues" evidence="1">
    <location>
        <begin position="456"/>
        <end position="475"/>
    </location>
</feature>
<dbReference type="AlphaFoldDB" id="A0A0B7FUM7"/>
<feature type="region of interest" description="Disordered" evidence="1">
    <location>
        <begin position="14"/>
        <end position="42"/>
    </location>
</feature>
<feature type="region of interest" description="Disordered" evidence="1">
    <location>
        <begin position="720"/>
        <end position="739"/>
    </location>
</feature>
<gene>
    <name evidence="2" type="ORF">RSOLAG1IB_04391</name>
</gene>
<evidence type="ECO:0000313" key="2">
    <source>
        <dbReference type="EMBL" id="CEL61641.1"/>
    </source>
</evidence>
<organism evidence="2 3">
    <name type="scientific">Thanatephorus cucumeris (strain AG1-IB / isolate 7/3/14)</name>
    <name type="common">Lettuce bottom rot fungus</name>
    <name type="synonym">Rhizoctonia solani</name>
    <dbReference type="NCBI Taxonomy" id="1108050"/>
    <lineage>
        <taxon>Eukaryota</taxon>
        <taxon>Fungi</taxon>
        <taxon>Dikarya</taxon>
        <taxon>Basidiomycota</taxon>
        <taxon>Agaricomycotina</taxon>
        <taxon>Agaricomycetes</taxon>
        <taxon>Cantharellales</taxon>
        <taxon>Ceratobasidiaceae</taxon>
        <taxon>Rhizoctonia</taxon>
        <taxon>Rhizoctonia solani AG-1</taxon>
    </lineage>
</organism>
<feature type="compositionally biased region" description="Polar residues" evidence="1">
    <location>
        <begin position="750"/>
        <end position="772"/>
    </location>
</feature>
<dbReference type="EMBL" id="LN679105">
    <property type="protein sequence ID" value="CEL61641.1"/>
    <property type="molecule type" value="Genomic_DNA"/>
</dbReference>
<protein>
    <submittedName>
        <fullName evidence="2">Uncharacterized protein</fullName>
    </submittedName>
</protein>
<feature type="compositionally biased region" description="Basic and acidic residues" evidence="1">
    <location>
        <begin position="112"/>
        <end position="136"/>
    </location>
</feature>
<evidence type="ECO:0000256" key="1">
    <source>
        <dbReference type="SAM" id="MobiDB-lite"/>
    </source>
</evidence>
<proteinExistence type="predicted"/>
<keyword evidence="3" id="KW-1185">Reference proteome</keyword>
<accession>A0A0B7FUM7</accession>
<evidence type="ECO:0000313" key="3">
    <source>
        <dbReference type="Proteomes" id="UP000059188"/>
    </source>
</evidence>